<feature type="compositionally biased region" description="Low complexity" evidence="4">
    <location>
        <begin position="1199"/>
        <end position="1214"/>
    </location>
</feature>
<feature type="region of interest" description="Disordered" evidence="4">
    <location>
        <begin position="736"/>
        <end position="777"/>
    </location>
</feature>
<dbReference type="SMART" id="SM00248">
    <property type="entry name" value="ANK"/>
    <property type="match status" value="2"/>
</dbReference>
<dbReference type="SUPFAM" id="SSF54695">
    <property type="entry name" value="POZ domain"/>
    <property type="match status" value="2"/>
</dbReference>
<feature type="region of interest" description="Disordered" evidence="4">
    <location>
        <begin position="1406"/>
        <end position="1430"/>
    </location>
</feature>
<dbReference type="Gene3D" id="3.30.710.10">
    <property type="entry name" value="Potassium Channel Kv1.1, Chain A"/>
    <property type="match status" value="2"/>
</dbReference>
<protein>
    <recommendedName>
        <fullName evidence="5">BTB domain-containing protein</fullName>
    </recommendedName>
</protein>
<dbReference type="Gene3D" id="1.25.40.420">
    <property type="match status" value="1"/>
</dbReference>
<dbReference type="GO" id="GO:0005737">
    <property type="term" value="C:cytoplasm"/>
    <property type="evidence" value="ECO:0007669"/>
    <property type="project" value="TreeGrafter"/>
</dbReference>
<dbReference type="OrthoDB" id="1893551at2759"/>
<comment type="caution">
    <text evidence="6">The sequence shown here is derived from an EMBL/GenBank/DDBJ whole genome shotgun (WGS) entry which is preliminary data.</text>
</comment>
<dbReference type="Proteomes" id="UP000518266">
    <property type="component" value="Unassembled WGS sequence"/>
</dbReference>
<proteinExistence type="predicted"/>
<feature type="compositionally biased region" description="Polar residues" evidence="4">
    <location>
        <begin position="1276"/>
        <end position="1285"/>
    </location>
</feature>
<dbReference type="FunFam" id="2.130.10.30:FF:000011">
    <property type="entry name" value="inhibitor of Bruton tyrosine kinase isoform X2"/>
    <property type="match status" value="1"/>
</dbReference>
<feature type="compositionally biased region" description="Low complexity" evidence="4">
    <location>
        <begin position="1162"/>
        <end position="1179"/>
    </location>
</feature>
<dbReference type="PRINTS" id="PR00633">
    <property type="entry name" value="RCCNDNSATION"/>
</dbReference>
<feature type="region of interest" description="Disordered" evidence="4">
    <location>
        <begin position="1250"/>
        <end position="1288"/>
    </location>
</feature>
<evidence type="ECO:0000256" key="2">
    <source>
        <dbReference type="PROSITE-ProRule" id="PRU00023"/>
    </source>
</evidence>
<accession>A0A7J5XSQ5</accession>
<feature type="repeat" description="RCC1" evidence="3">
    <location>
        <begin position="303"/>
        <end position="357"/>
    </location>
</feature>
<dbReference type="InterPro" id="IPR000408">
    <property type="entry name" value="Reg_chr_condens"/>
</dbReference>
<dbReference type="Pfam" id="PF00651">
    <property type="entry name" value="BTB"/>
    <property type="match status" value="2"/>
</dbReference>
<dbReference type="PROSITE" id="PS50097">
    <property type="entry name" value="BTB"/>
    <property type="match status" value="2"/>
</dbReference>
<dbReference type="Pfam" id="PF12796">
    <property type="entry name" value="Ank_2"/>
    <property type="match status" value="1"/>
</dbReference>
<dbReference type="PROSITE" id="PS50088">
    <property type="entry name" value="ANK_REPEAT"/>
    <property type="match status" value="1"/>
</dbReference>
<dbReference type="EMBL" id="JAAKFY010000021">
    <property type="protein sequence ID" value="KAF3840155.1"/>
    <property type="molecule type" value="Genomic_DNA"/>
</dbReference>
<organism evidence="6 7">
    <name type="scientific">Dissostichus mawsoni</name>
    <name type="common">Antarctic cod</name>
    <dbReference type="NCBI Taxonomy" id="36200"/>
    <lineage>
        <taxon>Eukaryota</taxon>
        <taxon>Metazoa</taxon>
        <taxon>Chordata</taxon>
        <taxon>Craniata</taxon>
        <taxon>Vertebrata</taxon>
        <taxon>Euteleostomi</taxon>
        <taxon>Actinopterygii</taxon>
        <taxon>Neopterygii</taxon>
        <taxon>Teleostei</taxon>
        <taxon>Neoteleostei</taxon>
        <taxon>Acanthomorphata</taxon>
        <taxon>Eupercaria</taxon>
        <taxon>Perciformes</taxon>
        <taxon>Notothenioidei</taxon>
        <taxon>Nototheniidae</taxon>
        <taxon>Dissostichus</taxon>
    </lineage>
</organism>
<dbReference type="SMART" id="SM00225">
    <property type="entry name" value="BTB"/>
    <property type="match status" value="2"/>
</dbReference>
<feature type="repeat" description="RCC1" evidence="3">
    <location>
        <begin position="251"/>
        <end position="302"/>
    </location>
</feature>
<dbReference type="Gene3D" id="2.130.10.30">
    <property type="entry name" value="Regulator of chromosome condensation 1/beta-lactamase-inhibitor protein II"/>
    <property type="match status" value="1"/>
</dbReference>
<feature type="domain" description="BTB" evidence="5">
    <location>
        <begin position="828"/>
        <end position="894"/>
    </location>
</feature>
<evidence type="ECO:0000256" key="1">
    <source>
        <dbReference type="ARBA" id="ARBA00022737"/>
    </source>
</evidence>
<dbReference type="CDD" id="cd18301">
    <property type="entry name" value="BTB1_POZ_IBtk"/>
    <property type="match status" value="1"/>
</dbReference>
<dbReference type="GO" id="GO:0019901">
    <property type="term" value="F:protein kinase binding"/>
    <property type="evidence" value="ECO:0007669"/>
    <property type="project" value="TreeGrafter"/>
</dbReference>
<feature type="region of interest" description="Disordered" evidence="4">
    <location>
        <begin position="1156"/>
        <end position="1214"/>
    </location>
</feature>
<reference evidence="6 7" key="1">
    <citation type="submission" date="2020-03" db="EMBL/GenBank/DDBJ databases">
        <title>Dissostichus mawsoni Genome sequencing and assembly.</title>
        <authorList>
            <person name="Park H."/>
        </authorList>
    </citation>
    <scope>NUCLEOTIDE SEQUENCE [LARGE SCALE GENOMIC DNA]</scope>
    <source>
        <strain evidence="6">DM0001</strain>
        <tissue evidence="6">Muscle</tissue>
    </source>
</reference>
<dbReference type="InterPro" id="IPR002110">
    <property type="entry name" value="Ankyrin_rpt"/>
</dbReference>
<feature type="repeat" description="ANK" evidence="2">
    <location>
        <begin position="80"/>
        <end position="113"/>
    </location>
</feature>
<evidence type="ECO:0000259" key="5">
    <source>
        <dbReference type="PROSITE" id="PS50097"/>
    </source>
</evidence>
<dbReference type="Gene3D" id="1.25.40.20">
    <property type="entry name" value="Ankyrin repeat-containing domain"/>
    <property type="match status" value="1"/>
</dbReference>
<feature type="domain" description="BTB" evidence="5">
    <location>
        <begin position="612"/>
        <end position="694"/>
    </location>
</feature>
<keyword evidence="2" id="KW-0040">ANK repeat</keyword>
<dbReference type="CDD" id="cd18500">
    <property type="entry name" value="BACK_IBtk"/>
    <property type="match status" value="1"/>
</dbReference>
<evidence type="ECO:0000313" key="6">
    <source>
        <dbReference type="EMBL" id="KAF3840155.1"/>
    </source>
</evidence>
<dbReference type="InterPro" id="IPR036770">
    <property type="entry name" value="Ankyrin_rpt-contain_sf"/>
</dbReference>
<keyword evidence="7" id="KW-1185">Reference proteome</keyword>
<dbReference type="Pfam" id="PF00415">
    <property type="entry name" value="RCC1"/>
    <property type="match status" value="3"/>
</dbReference>
<dbReference type="PROSITE" id="PS50012">
    <property type="entry name" value="RCC1_3"/>
    <property type="match status" value="2"/>
</dbReference>
<dbReference type="InterPro" id="IPR051625">
    <property type="entry name" value="Signaling_Regulatory_Domain"/>
</dbReference>
<dbReference type="InterPro" id="IPR011333">
    <property type="entry name" value="SKP1/BTB/POZ_sf"/>
</dbReference>
<dbReference type="PANTHER" id="PTHR22872:SF2">
    <property type="entry name" value="INHIBITOR OF BRUTON TYROSINE KINASE"/>
    <property type="match status" value="1"/>
</dbReference>
<dbReference type="GO" id="GO:0005654">
    <property type="term" value="C:nucleoplasm"/>
    <property type="evidence" value="ECO:0007669"/>
    <property type="project" value="TreeGrafter"/>
</dbReference>
<evidence type="ECO:0000256" key="4">
    <source>
        <dbReference type="SAM" id="MobiDB-lite"/>
    </source>
</evidence>
<dbReference type="SUPFAM" id="SSF50985">
    <property type="entry name" value="RCC1/BLIP-II"/>
    <property type="match status" value="1"/>
</dbReference>
<evidence type="ECO:0000313" key="7">
    <source>
        <dbReference type="Proteomes" id="UP000518266"/>
    </source>
</evidence>
<sequence length="1430" mass="156935">MQLWVVGCQGDFVRQKRVGFTVRILVAVIMSMAVQDCTPKCRSQQHAEEVVAALTGGSEGQLRAFLSSHCYNAATLRDAFGRTALHLASSLGKKILLEWLLVSKSADPMAKDKESGWTAVHRSAFYGHIHCLISLVKHGGLLSTQDKEGLSVLDLTMKDRPAHVVFKNTDPTEVYTWGNNTNFSLGHGNQESRQHPELVDVFARTGVYIKQCFTITTRGLGQRTWKEMHRSLCSLSVVLCKFHSVFLSQKGQVFTCGHGLGGRLGHGDEQTYLIPRMVEGLMSHHCSQVAAAKDHTVVLTEEGYVYTFGLNSFHQLGLAPPPASAHVPKQVFSKTLRGRTVIGVAAGRFHTVLWTREAVYTMGLNGGQLGYLLDPNGEKCVTAPRQVSALHHKDVTIAMAAASDGATVVVTEKGDVYLLADYQCKKMASRQLNIRKVLVSGGSLDHRVVPQILNEGGGEKVVILALDEAGRVFCWRSSGSSVRQCRWAYGRQVFMSDISLSKNGMMFVTQEGEGFSGVWAGEYKKYEEKKEGSVEVCGHSDAGTWFERIRLEKLPYVHRAVSITMDSKGRNFGMLQSDPKTSLYEIPSVSPSSFSQQFRSLLDEADEMDSIHDVTLQAGDRTFAAHKYILSMRSEFFRKLFMSEHCDEDDVLDGEVRKSEDAVGCDLIILEKIPADMLEYVLHFIYMDSCELLVHGARPRVSGVLMGQHQDSEQERLISSLQDLGLRGRAALDVYRSLPPTSNGDGDKAKSKSAKPGKKGKGGKGDKAGANEGGANPVKTLQGVAKKLGLGSLSARLDGVKYESGKINITKKKTANKPKFYQKNSYLCDVTLKSEDGKEFPCHKSVLCARLEYFNSMLGNPWIEVILEYIYTDESPTIKEGLNVEFVCNVLVVADQLLITRLKEMCEVVITENLTLKNGAELLEFATMYNAEQLKLSCLQFIVLNMAALLESRALDILSDEVLLELSAAYRRMIPAMERRIITPYPDAPDLSVYEDEDLDSAFSPKPEAELDHSCREILLKKAKIKAKKKPRRRSDSSGGYTLSDIIHSPPAAVVSPCLVKSGRANSTDSLQEILTSDSEGSYVGVGSPRDIHSPVFRDRTEAKDPTQHPTSLMDGLLTLPPSAPQTIPKGLPCPTRPAPVLDLRTIMDMQANSVQPLGATPKSPGSSVSSSLKHSPVPAKLSQKQRKMLAMANKEASVEPTTSQPTPTVTPSKSSVKAWATAVQSPPSSCSFRALLEEEQNRLVRVGQTGAKGGQGAPSPPSPPSPLLRLPPGESRSNVPTAASRSAPRPWVLGAVGSPPLSSLVTFATIVEEEKEQEAALIRSREKPLALIQIEERAIQDLLFHYKASDNPDELIVVERSSKVPWQFRPGTNTNLYCSDMLILLDLCLGRFTLHVESWRRIGPSQESSCQADGKAIGPHSRQRGYLQD</sequence>
<feature type="compositionally biased region" description="Basic residues" evidence="4">
    <location>
        <begin position="751"/>
        <end position="762"/>
    </location>
</feature>
<evidence type="ECO:0000256" key="3">
    <source>
        <dbReference type="PROSITE-ProRule" id="PRU00235"/>
    </source>
</evidence>
<gene>
    <name evidence="6" type="ORF">F7725_018872</name>
</gene>
<dbReference type="InterPro" id="IPR000210">
    <property type="entry name" value="BTB/POZ_dom"/>
</dbReference>
<keyword evidence="1" id="KW-0677">Repeat</keyword>
<dbReference type="InterPro" id="IPR009091">
    <property type="entry name" value="RCC1/BLIP-II"/>
</dbReference>
<name>A0A7J5XSQ5_DISMA</name>
<dbReference type="PANTHER" id="PTHR22872">
    <property type="entry name" value="BTK-BINDING PROTEIN-RELATED"/>
    <property type="match status" value="1"/>
</dbReference>
<dbReference type="GO" id="GO:0030292">
    <property type="term" value="F:protein tyrosine kinase inhibitor activity"/>
    <property type="evidence" value="ECO:0007669"/>
    <property type="project" value="TreeGrafter"/>
</dbReference>
<dbReference type="SUPFAM" id="SSF48403">
    <property type="entry name" value="Ankyrin repeat"/>
    <property type="match status" value="1"/>
</dbReference>